<sequence length="222" mass="25776">MSQGADGRLPSQDRNEEPEDNNDSNPQDRPKTPKPKLRKAKTNYQRPKSRPQRYNLDEDDARESSDPIRRPKSAMTPRFRPAPQASQQCHAPPDPRAYHQGFLSSYSFPPSQAALQTVQARTDMQPTRYFNPDAGPYTYPQQQLNFYGQPIPTFRPYPSRSPGFPTPPMRRGRPTPLERENLELRKELEIIRLDQEKEKKENEKLNGQRPGQQKKRPNERLS</sequence>
<feature type="compositionally biased region" description="Basic residues" evidence="1">
    <location>
        <begin position="32"/>
        <end position="51"/>
    </location>
</feature>
<name>A0A8H3Z8I0_VENIN</name>
<feature type="region of interest" description="Disordered" evidence="1">
    <location>
        <begin position="1"/>
        <end position="105"/>
    </location>
</feature>
<dbReference type="EMBL" id="WNWS01000022">
    <property type="protein sequence ID" value="KAE9987068.1"/>
    <property type="molecule type" value="Genomic_DNA"/>
</dbReference>
<gene>
    <name evidence="2" type="ORF">EG327_004616</name>
    <name evidence="3" type="ORF">EG328_003850</name>
</gene>
<proteinExistence type="predicted"/>
<keyword evidence="5" id="KW-1185">Reference proteome</keyword>
<evidence type="ECO:0000313" key="3">
    <source>
        <dbReference type="EMBL" id="KAE9987068.1"/>
    </source>
</evidence>
<accession>A0A8H3Z8I0</accession>
<feature type="region of interest" description="Disordered" evidence="1">
    <location>
        <begin position="147"/>
        <end position="222"/>
    </location>
</feature>
<evidence type="ECO:0000313" key="2">
    <source>
        <dbReference type="EMBL" id="KAE9985695.1"/>
    </source>
</evidence>
<evidence type="ECO:0000256" key="1">
    <source>
        <dbReference type="SAM" id="MobiDB-lite"/>
    </source>
</evidence>
<evidence type="ECO:0000313" key="5">
    <source>
        <dbReference type="Proteomes" id="UP000490939"/>
    </source>
</evidence>
<protein>
    <submittedName>
        <fullName evidence="3">Uncharacterized protein</fullName>
    </submittedName>
</protein>
<dbReference type="Proteomes" id="UP000490939">
    <property type="component" value="Unassembled WGS sequence"/>
</dbReference>
<dbReference type="AlphaFoldDB" id="A0A8H3Z8I0"/>
<dbReference type="EMBL" id="WNWR01000273">
    <property type="protein sequence ID" value="KAE9985695.1"/>
    <property type="molecule type" value="Genomic_DNA"/>
</dbReference>
<organism evidence="3 4">
    <name type="scientific">Venturia inaequalis</name>
    <name type="common">Apple scab fungus</name>
    <dbReference type="NCBI Taxonomy" id="5025"/>
    <lineage>
        <taxon>Eukaryota</taxon>
        <taxon>Fungi</taxon>
        <taxon>Dikarya</taxon>
        <taxon>Ascomycota</taxon>
        <taxon>Pezizomycotina</taxon>
        <taxon>Dothideomycetes</taxon>
        <taxon>Pleosporomycetidae</taxon>
        <taxon>Venturiales</taxon>
        <taxon>Venturiaceae</taxon>
        <taxon>Venturia</taxon>
    </lineage>
</organism>
<feature type="compositionally biased region" description="Basic and acidic residues" evidence="1">
    <location>
        <begin position="176"/>
        <end position="206"/>
    </location>
</feature>
<dbReference type="Proteomes" id="UP000447873">
    <property type="component" value="Unassembled WGS sequence"/>
</dbReference>
<comment type="caution">
    <text evidence="3">The sequence shown here is derived from an EMBL/GenBank/DDBJ whole genome shotgun (WGS) entry which is preliminary data.</text>
</comment>
<evidence type="ECO:0000313" key="4">
    <source>
        <dbReference type="Proteomes" id="UP000447873"/>
    </source>
</evidence>
<reference evidence="3 4" key="1">
    <citation type="submission" date="2018-12" db="EMBL/GenBank/DDBJ databases">
        <title>Venturia inaequalis Genome Resource.</title>
        <authorList>
            <person name="Lichtner F.J."/>
        </authorList>
    </citation>
    <scope>NUCLEOTIDE SEQUENCE [LARGE SCALE GENOMIC DNA]</scope>
    <source>
        <strain evidence="3 4">120213</strain>
        <strain evidence="2 5">DMI_063113</strain>
    </source>
</reference>